<dbReference type="EMBL" id="BMZG01000009">
    <property type="protein sequence ID" value="GHA77127.1"/>
    <property type="molecule type" value="Genomic_DNA"/>
</dbReference>
<dbReference type="PANTHER" id="PTHR34138:SF1">
    <property type="entry name" value="CELL SHAPE-DETERMINING PROTEIN MREC"/>
    <property type="match status" value="1"/>
</dbReference>
<comment type="similarity">
    <text evidence="1">Belongs to the MreC family.</text>
</comment>
<dbReference type="Gene3D" id="2.40.10.340">
    <property type="entry name" value="Rod shape-determining protein MreC, domain 1"/>
    <property type="match status" value="1"/>
</dbReference>
<dbReference type="Gene3D" id="2.40.10.350">
    <property type="entry name" value="Rod shape-determining protein MreC, domain 2"/>
    <property type="match status" value="1"/>
</dbReference>
<dbReference type="RefSeq" id="WP_189493596.1">
    <property type="nucleotide sequence ID" value="NZ_BMZG01000009.1"/>
</dbReference>
<feature type="region of interest" description="Disordered" evidence="5">
    <location>
        <begin position="337"/>
        <end position="363"/>
    </location>
</feature>
<gene>
    <name evidence="7" type="primary">mreC</name>
    <name evidence="7" type="ORF">GCM10009007_17650</name>
</gene>
<accession>A0A8J3CIJ6</accession>
<evidence type="ECO:0000256" key="2">
    <source>
        <dbReference type="ARBA" id="ARBA00013855"/>
    </source>
</evidence>
<dbReference type="InterPro" id="IPR042175">
    <property type="entry name" value="Cell/Rod_MreC_2"/>
</dbReference>
<sequence>MKKDYQLFRRTTPVWLRLVFATVLALALMMVDGQDRRLKVVRGVVKTFVSPIQSGLQSTKQWVSDSFFYVYNIEKLATENQSLKVAEQSQAARIAQLAQLETDNALLREQLGLKQSTSTPSIAAEVLYQVVDPYARKLVLNKGSSDGVQLGQPVVTADGLIGQITDVTSVSSELTLVLDTKINVPVQIKRMVEPATSAVINSATPVDVSASATNSQTGAATDPSSPQTSDNVQKPAMKQDSGLVRGLISGDKREGYLALRFFVPQVDIREGDLLVTSGLDGLYPAGLAVGRVASVEKSGDDERSNITVVPTTKGMAARFVLILQVVDASARKDYADAQSAKAQDTAVPTTLGERRRTETLGNK</sequence>
<name>A0A8J3CIJ6_9BURK</name>
<dbReference type="Proteomes" id="UP000614287">
    <property type="component" value="Unassembled WGS sequence"/>
</dbReference>
<dbReference type="Pfam" id="PF04085">
    <property type="entry name" value="MreC"/>
    <property type="match status" value="1"/>
</dbReference>
<keyword evidence="3" id="KW-0133">Cell shape</keyword>
<proteinExistence type="inferred from homology"/>
<organism evidence="7 8">
    <name type="scientific">Formosimonas limnophila</name>
    <dbReference type="NCBI Taxonomy" id="1384487"/>
    <lineage>
        <taxon>Bacteria</taxon>
        <taxon>Pseudomonadati</taxon>
        <taxon>Pseudomonadota</taxon>
        <taxon>Betaproteobacteria</taxon>
        <taxon>Burkholderiales</taxon>
        <taxon>Burkholderiaceae</taxon>
        <taxon>Formosimonas</taxon>
    </lineage>
</organism>
<evidence type="ECO:0000259" key="6">
    <source>
        <dbReference type="Pfam" id="PF04085"/>
    </source>
</evidence>
<dbReference type="InterPro" id="IPR055342">
    <property type="entry name" value="MreC_beta-barrel_core"/>
</dbReference>
<dbReference type="GO" id="GO:0005886">
    <property type="term" value="C:plasma membrane"/>
    <property type="evidence" value="ECO:0007669"/>
    <property type="project" value="TreeGrafter"/>
</dbReference>
<feature type="domain" description="Rod shape-determining protein MreC beta-barrel core" evidence="6">
    <location>
        <begin position="126"/>
        <end position="323"/>
    </location>
</feature>
<evidence type="ECO:0000256" key="3">
    <source>
        <dbReference type="ARBA" id="ARBA00022960"/>
    </source>
</evidence>
<evidence type="ECO:0000313" key="7">
    <source>
        <dbReference type="EMBL" id="GHA77127.1"/>
    </source>
</evidence>
<evidence type="ECO:0000256" key="4">
    <source>
        <dbReference type="ARBA" id="ARBA00032089"/>
    </source>
</evidence>
<keyword evidence="8" id="KW-1185">Reference proteome</keyword>
<feature type="region of interest" description="Disordered" evidence="5">
    <location>
        <begin position="210"/>
        <end position="239"/>
    </location>
</feature>
<evidence type="ECO:0000313" key="8">
    <source>
        <dbReference type="Proteomes" id="UP000614287"/>
    </source>
</evidence>
<dbReference type="NCBIfam" id="TIGR00219">
    <property type="entry name" value="mreC"/>
    <property type="match status" value="1"/>
</dbReference>
<dbReference type="InterPro" id="IPR042177">
    <property type="entry name" value="Cell/Rod_1"/>
</dbReference>
<feature type="compositionally biased region" description="Basic and acidic residues" evidence="5">
    <location>
        <begin position="352"/>
        <end position="363"/>
    </location>
</feature>
<feature type="compositionally biased region" description="Polar residues" evidence="5">
    <location>
        <begin position="210"/>
        <end position="232"/>
    </location>
</feature>
<dbReference type="AlphaFoldDB" id="A0A8J3CIJ6"/>
<dbReference type="InterPro" id="IPR007221">
    <property type="entry name" value="MreC"/>
</dbReference>
<reference evidence="7" key="1">
    <citation type="journal article" date="2014" name="Int. J. Syst. Evol. Microbiol.">
        <title>Complete genome sequence of Corynebacterium casei LMG S-19264T (=DSM 44701T), isolated from a smear-ripened cheese.</title>
        <authorList>
            <consortium name="US DOE Joint Genome Institute (JGI-PGF)"/>
            <person name="Walter F."/>
            <person name="Albersmeier A."/>
            <person name="Kalinowski J."/>
            <person name="Ruckert C."/>
        </authorList>
    </citation>
    <scope>NUCLEOTIDE SEQUENCE</scope>
    <source>
        <strain evidence="7">KCTC 32501</strain>
    </source>
</reference>
<protein>
    <recommendedName>
        <fullName evidence="2">Cell shape-determining protein MreC</fullName>
    </recommendedName>
    <alternativeName>
        <fullName evidence="4">Cell shape protein MreC</fullName>
    </alternativeName>
</protein>
<comment type="caution">
    <text evidence="7">The sequence shown here is derived from an EMBL/GenBank/DDBJ whole genome shotgun (WGS) entry which is preliminary data.</text>
</comment>
<evidence type="ECO:0000256" key="5">
    <source>
        <dbReference type="SAM" id="MobiDB-lite"/>
    </source>
</evidence>
<dbReference type="GO" id="GO:0008360">
    <property type="term" value="P:regulation of cell shape"/>
    <property type="evidence" value="ECO:0007669"/>
    <property type="project" value="UniProtKB-KW"/>
</dbReference>
<dbReference type="PANTHER" id="PTHR34138">
    <property type="entry name" value="CELL SHAPE-DETERMINING PROTEIN MREC"/>
    <property type="match status" value="1"/>
</dbReference>
<evidence type="ECO:0000256" key="1">
    <source>
        <dbReference type="ARBA" id="ARBA00009369"/>
    </source>
</evidence>
<reference evidence="7" key="2">
    <citation type="submission" date="2020-09" db="EMBL/GenBank/DDBJ databases">
        <authorList>
            <person name="Sun Q."/>
            <person name="Kim S."/>
        </authorList>
    </citation>
    <scope>NUCLEOTIDE SEQUENCE</scope>
    <source>
        <strain evidence="7">KCTC 32501</strain>
    </source>
</reference>